<evidence type="ECO:0000313" key="1">
    <source>
        <dbReference type="EMBL" id="KPX96456.1"/>
    </source>
</evidence>
<gene>
    <name evidence="1" type="ORF">ALO63_100870</name>
</gene>
<organism evidence="1 2">
    <name type="scientific">Pseudomonas amygdali pv. mori</name>
    <dbReference type="NCBI Taxonomy" id="34065"/>
    <lineage>
        <taxon>Bacteria</taxon>
        <taxon>Pseudomonadati</taxon>
        <taxon>Pseudomonadota</taxon>
        <taxon>Gammaproteobacteria</taxon>
        <taxon>Pseudomonadales</taxon>
        <taxon>Pseudomonadaceae</taxon>
        <taxon>Pseudomonas</taxon>
        <taxon>Pseudomonas amygdali</taxon>
    </lineage>
</organism>
<dbReference type="PATRIC" id="fig|34065.5.peg.2978"/>
<accession>A0A0P9VXE5</accession>
<comment type="caution">
    <text evidence="1">The sequence shown here is derived from an EMBL/GenBank/DDBJ whole genome shotgun (WGS) entry which is preliminary data.</text>
</comment>
<protein>
    <submittedName>
        <fullName evidence="1">Uncharacterized protein</fullName>
    </submittedName>
</protein>
<proteinExistence type="predicted"/>
<dbReference type="Proteomes" id="UP000050420">
    <property type="component" value="Unassembled WGS sequence"/>
</dbReference>
<name>A0A0P9VXE5_PSEA0</name>
<evidence type="ECO:0000313" key="2">
    <source>
        <dbReference type="Proteomes" id="UP000050420"/>
    </source>
</evidence>
<dbReference type="EMBL" id="LJQU01000214">
    <property type="protein sequence ID" value="KPX96456.1"/>
    <property type="molecule type" value="Genomic_DNA"/>
</dbReference>
<sequence>MNMKTWMIRQPSLHCGMLVGGVVIGDQMELEVLGRFFINLLEKRQSLLMLLLLLLLTQALSDGAR</sequence>
<reference evidence="1 2" key="1">
    <citation type="submission" date="2015-09" db="EMBL/GenBank/DDBJ databases">
        <title>Genome announcement of multiple Pseudomonas syringae strains.</title>
        <authorList>
            <person name="Thakur S."/>
            <person name="Wang P.W."/>
            <person name="Gong Y."/>
            <person name="Weir B.S."/>
            <person name="Guttman D.S."/>
        </authorList>
    </citation>
    <scope>NUCLEOTIDE SEQUENCE [LARGE SCALE GENOMIC DNA]</scope>
    <source>
        <strain evidence="1 2">ICMP4331</strain>
    </source>
</reference>
<dbReference type="AlphaFoldDB" id="A0A0P9VXE5"/>